<dbReference type="Gene3D" id="3.10.180.10">
    <property type="entry name" value="2,3-Dihydroxybiphenyl 1,2-Dioxygenase, domain 1"/>
    <property type="match status" value="1"/>
</dbReference>
<dbReference type="SUPFAM" id="SSF54593">
    <property type="entry name" value="Glyoxalase/Bleomycin resistance protein/Dihydroxybiphenyl dioxygenase"/>
    <property type="match status" value="1"/>
</dbReference>
<protein>
    <submittedName>
        <fullName evidence="3">VOC family protein</fullName>
    </submittedName>
</protein>
<dbReference type="CDD" id="cd06588">
    <property type="entry name" value="PhnB_like"/>
    <property type="match status" value="1"/>
</dbReference>
<name>A0ABW1LSB6_9ACTN</name>
<comment type="caution">
    <text evidence="3">The sequence shown here is derived from an EMBL/GenBank/DDBJ whole genome shotgun (WGS) entry which is preliminary data.</text>
</comment>
<dbReference type="Pfam" id="PF06983">
    <property type="entry name" value="3-dmu-9_3-mt"/>
    <property type="match status" value="1"/>
</dbReference>
<evidence type="ECO:0000259" key="2">
    <source>
        <dbReference type="Pfam" id="PF06983"/>
    </source>
</evidence>
<proteinExistence type="predicted"/>
<dbReference type="InterPro" id="IPR029068">
    <property type="entry name" value="Glyas_Bleomycin-R_OHBP_Dase"/>
</dbReference>
<reference evidence="4" key="1">
    <citation type="journal article" date="2019" name="Int. J. Syst. Evol. Microbiol.">
        <title>The Global Catalogue of Microorganisms (GCM) 10K type strain sequencing project: providing services to taxonomists for standard genome sequencing and annotation.</title>
        <authorList>
            <consortium name="The Broad Institute Genomics Platform"/>
            <consortium name="The Broad Institute Genome Sequencing Center for Infectious Disease"/>
            <person name="Wu L."/>
            <person name="Ma J."/>
        </authorList>
    </citation>
    <scope>NUCLEOTIDE SEQUENCE [LARGE SCALE GENOMIC DNA]</scope>
    <source>
        <strain evidence="4">JCM 12763</strain>
    </source>
</reference>
<sequence>MAEDLPERCSGRRPEPGIPFPSGRGGFNTCLWFDGRAEEAANFYVSVFKNSSIGRILRYTESGYGTTGSVLTVEFTANGQKFVALNGGPEFKFSEAVSFQLDCADQAEVDHYWDKLIEGGGEHGPCGWLKDRFGVSWQVNPVRLTELISDPDQEKADRAMKAMLSMGKLDIAALEKAYAGE</sequence>
<dbReference type="PANTHER" id="PTHR33990:SF2">
    <property type="entry name" value="PHNB-LIKE DOMAIN-CONTAINING PROTEIN"/>
    <property type="match status" value="1"/>
</dbReference>
<dbReference type="EMBL" id="JBHSPT010000001">
    <property type="protein sequence ID" value="MFC6054071.1"/>
    <property type="molecule type" value="Genomic_DNA"/>
</dbReference>
<dbReference type="RefSeq" id="WP_386392134.1">
    <property type="nucleotide sequence ID" value="NZ_JBHSPT010000001.1"/>
</dbReference>
<gene>
    <name evidence="3" type="ORF">ACFP50_00785</name>
</gene>
<dbReference type="Proteomes" id="UP001596242">
    <property type="component" value="Unassembled WGS sequence"/>
</dbReference>
<dbReference type="InterPro" id="IPR028973">
    <property type="entry name" value="PhnB-like"/>
</dbReference>
<accession>A0ABW1LSB6</accession>
<feature type="domain" description="PhnB-like" evidence="2">
    <location>
        <begin position="28"/>
        <end position="139"/>
    </location>
</feature>
<dbReference type="PIRSF" id="PIRSF021700">
    <property type="entry name" value="3_dmu_93_MTrfase"/>
    <property type="match status" value="1"/>
</dbReference>
<dbReference type="PANTHER" id="PTHR33990">
    <property type="entry name" value="PROTEIN YJDN-RELATED"/>
    <property type="match status" value="1"/>
</dbReference>
<evidence type="ECO:0000256" key="1">
    <source>
        <dbReference type="SAM" id="MobiDB-lite"/>
    </source>
</evidence>
<organism evidence="3 4">
    <name type="scientific">Streptomyces pratens</name>
    <dbReference type="NCBI Taxonomy" id="887456"/>
    <lineage>
        <taxon>Bacteria</taxon>
        <taxon>Bacillati</taxon>
        <taxon>Actinomycetota</taxon>
        <taxon>Actinomycetes</taxon>
        <taxon>Kitasatosporales</taxon>
        <taxon>Streptomycetaceae</taxon>
        <taxon>Streptomyces</taxon>
    </lineage>
</organism>
<dbReference type="InterPro" id="IPR009725">
    <property type="entry name" value="3_dmu_93_MTrfase"/>
</dbReference>
<feature type="compositionally biased region" description="Basic and acidic residues" evidence="1">
    <location>
        <begin position="1"/>
        <end position="15"/>
    </location>
</feature>
<feature type="region of interest" description="Disordered" evidence="1">
    <location>
        <begin position="1"/>
        <end position="21"/>
    </location>
</feature>
<evidence type="ECO:0000313" key="3">
    <source>
        <dbReference type="EMBL" id="MFC6054071.1"/>
    </source>
</evidence>
<keyword evidence="4" id="KW-1185">Reference proteome</keyword>
<evidence type="ECO:0000313" key="4">
    <source>
        <dbReference type="Proteomes" id="UP001596242"/>
    </source>
</evidence>